<feature type="region of interest" description="Disordered" evidence="1">
    <location>
        <begin position="89"/>
        <end position="158"/>
    </location>
</feature>
<organism evidence="3 4">
    <name type="scientific">Azospirillum cavernae</name>
    <dbReference type="NCBI Taxonomy" id="2320860"/>
    <lineage>
        <taxon>Bacteria</taxon>
        <taxon>Pseudomonadati</taxon>
        <taxon>Pseudomonadota</taxon>
        <taxon>Alphaproteobacteria</taxon>
        <taxon>Rhodospirillales</taxon>
        <taxon>Azospirillaceae</taxon>
        <taxon>Azospirillum</taxon>
    </lineage>
</organism>
<proteinExistence type="predicted"/>
<feature type="compositionally biased region" description="Low complexity" evidence="1">
    <location>
        <begin position="113"/>
        <end position="139"/>
    </location>
</feature>
<dbReference type="AlphaFoldDB" id="A0A418W279"/>
<evidence type="ECO:0000313" key="4">
    <source>
        <dbReference type="Proteomes" id="UP000283458"/>
    </source>
</evidence>
<dbReference type="EMBL" id="QYUL01000001">
    <property type="protein sequence ID" value="RJF84133.1"/>
    <property type="molecule type" value="Genomic_DNA"/>
</dbReference>
<accession>A0A418W279</accession>
<feature type="signal peptide" evidence="2">
    <location>
        <begin position="1"/>
        <end position="43"/>
    </location>
</feature>
<evidence type="ECO:0000256" key="2">
    <source>
        <dbReference type="SAM" id="SignalP"/>
    </source>
</evidence>
<protein>
    <submittedName>
        <fullName evidence="3">Uncharacterized protein</fullName>
    </submittedName>
</protein>
<comment type="caution">
    <text evidence="3">The sequence shown here is derived from an EMBL/GenBank/DDBJ whole genome shotgun (WGS) entry which is preliminary data.</text>
</comment>
<sequence length="204" mass="20660">MVGWNGHGHGRAGMNATDRARLWRMSRALAVAAAVMGSQPVLAIEANPFLPPTERGDDMEARLQKRIDRAVAAAEERLVKTVVDALSGRDISGAPKPLQDAVARRPPPPAAPPSTSTNTSLPPGLPGLPALPSFMGGPSASPPPPPGGGSVGLASSGPEPVPPGAVFIGCLDGQAFFQDRAGSPFLVDPRAFPPSSGGAGACGR</sequence>
<reference evidence="3 4" key="1">
    <citation type="submission" date="2018-09" db="EMBL/GenBank/DDBJ databases">
        <authorList>
            <person name="Zhu H."/>
        </authorList>
    </citation>
    <scope>NUCLEOTIDE SEQUENCE [LARGE SCALE GENOMIC DNA]</scope>
    <source>
        <strain evidence="3 4">K2W22B-5</strain>
    </source>
</reference>
<evidence type="ECO:0000313" key="3">
    <source>
        <dbReference type="EMBL" id="RJF84133.1"/>
    </source>
</evidence>
<gene>
    <name evidence="3" type="ORF">D3877_05885</name>
</gene>
<evidence type="ECO:0000256" key="1">
    <source>
        <dbReference type="SAM" id="MobiDB-lite"/>
    </source>
</evidence>
<dbReference type="Proteomes" id="UP000283458">
    <property type="component" value="Unassembled WGS sequence"/>
</dbReference>
<keyword evidence="4" id="KW-1185">Reference proteome</keyword>
<name>A0A418W279_9PROT</name>
<keyword evidence="2" id="KW-0732">Signal</keyword>
<dbReference type="OrthoDB" id="7306991at2"/>
<feature type="chain" id="PRO_5019013974" evidence="2">
    <location>
        <begin position="44"/>
        <end position="204"/>
    </location>
</feature>